<dbReference type="PANTHER" id="PTHR10877:SF183">
    <property type="entry name" value="AT14535P-RELATED"/>
    <property type="match status" value="1"/>
</dbReference>
<evidence type="ECO:0000256" key="2">
    <source>
        <dbReference type="ARBA" id="ARBA00022692"/>
    </source>
</evidence>
<sequence>MIFGDRAEEFSSLENSMASCINMLFGEFDFDAIKDLQFSVAFFWIYMIVVSIVLMNMMLGIVLDAYGEVSKASYNKSSNRDLANHIASLTWDLICESQFYMSCRQGSHVSRGKIRPPLLVVALYKKIIDNPDASSTVLTLKTLESPFPDADLQLSESEFQASLKHIEQGISIVKAMNFKAGTMDSTQPVESTSPDSKV</sequence>
<evidence type="ECO:0000313" key="8">
    <source>
        <dbReference type="Proteomes" id="UP001259832"/>
    </source>
</evidence>
<comment type="subcellular location">
    <subcellularLocation>
        <location evidence="1">Membrane</location>
        <topology evidence="1">Multi-pass membrane protein</topology>
    </subcellularLocation>
</comment>
<name>A0AAD9LQH1_9STRA</name>
<feature type="transmembrane region" description="Helical" evidence="5">
    <location>
        <begin position="43"/>
        <end position="66"/>
    </location>
</feature>
<dbReference type="Pfam" id="PF08016">
    <property type="entry name" value="PKD_channel"/>
    <property type="match status" value="1"/>
</dbReference>
<proteinExistence type="predicted"/>
<dbReference type="InterPro" id="IPR013122">
    <property type="entry name" value="PKD1_2_channel"/>
</dbReference>
<feature type="domain" description="Polycystin cation channel PKD1/PKD2" evidence="6">
    <location>
        <begin position="2"/>
        <end position="69"/>
    </location>
</feature>
<gene>
    <name evidence="7" type="ORF">P3T76_004543</name>
</gene>
<dbReference type="GO" id="GO:0016020">
    <property type="term" value="C:membrane"/>
    <property type="evidence" value="ECO:0007669"/>
    <property type="project" value="UniProtKB-SubCell"/>
</dbReference>
<accession>A0AAD9LQH1</accession>
<keyword evidence="8" id="KW-1185">Reference proteome</keyword>
<dbReference type="AlphaFoldDB" id="A0AAD9LQH1"/>
<dbReference type="PANTHER" id="PTHR10877">
    <property type="entry name" value="POLYCYSTIN FAMILY MEMBER"/>
    <property type="match status" value="1"/>
</dbReference>
<evidence type="ECO:0000256" key="4">
    <source>
        <dbReference type="ARBA" id="ARBA00023136"/>
    </source>
</evidence>
<keyword evidence="3 5" id="KW-1133">Transmembrane helix</keyword>
<keyword evidence="4 5" id="KW-0472">Membrane</keyword>
<dbReference type="Gene3D" id="1.10.287.70">
    <property type="match status" value="1"/>
</dbReference>
<reference evidence="7" key="1">
    <citation type="submission" date="2023-08" db="EMBL/GenBank/DDBJ databases">
        <title>Reference Genome Resource for the Citrus Pathogen Phytophthora citrophthora.</title>
        <authorList>
            <person name="Moller H."/>
            <person name="Coetzee B."/>
            <person name="Rose L.J."/>
            <person name="Van Niekerk J.M."/>
        </authorList>
    </citation>
    <scope>NUCLEOTIDE SEQUENCE</scope>
    <source>
        <strain evidence="7">STE-U-9442</strain>
    </source>
</reference>
<evidence type="ECO:0000259" key="6">
    <source>
        <dbReference type="Pfam" id="PF08016"/>
    </source>
</evidence>
<evidence type="ECO:0000256" key="1">
    <source>
        <dbReference type="ARBA" id="ARBA00004141"/>
    </source>
</evidence>
<comment type="caution">
    <text evidence="7">The sequence shown here is derived from an EMBL/GenBank/DDBJ whole genome shotgun (WGS) entry which is preliminary data.</text>
</comment>
<evidence type="ECO:0000256" key="3">
    <source>
        <dbReference type="ARBA" id="ARBA00022989"/>
    </source>
</evidence>
<protein>
    <submittedName>
        <fullName evidence="7">Polycystin-2</fullName>
    </submittedName>
</protein>
<dbReference type="InterPro" id="IPR051223">
    <property type="entry name" value="Polycystin"/>
</dbReference>
<evidence type="ECO:0000256" key="5">
    <source>
        <dbReference type="SAM" id="Phobius"/>
    </source>
</evidence>
<organism evidence="7 8">
    <name type="scientific">Phytophthora citrophthora</name>
    <dbReference type="NCBI Taxonomy" id="4793"/>
    <lineage>
        <taxon>Eukaryota</taxon>
        <taxon>Sar</taxon>
        <taxon>Stramenopiles</taxon>
        <taxon>Oomycota</taxon>
        <taxon>Peronosporomycetes</taxon>
        <taxon>Peronosporales</taxon>
        <taxon>Peronosporaceae</taxon>
        <taxon>Phytophthora</taxon>
    </lineage>
</organism>
<evidence type="ECO:0000313" key="7">
    <source>
        <dbReference type="EMBL" id="KAK1944631.1"/>
    </source>
</evidence>
<dbReference type="Proteomes" id="UP001259832">
    <property type="component" value="Unassembled WGS sequence"/>
</dbReference>
<dbReference type="EMBL" id="JASMQC010000006">
    <property type="protein sequence ID" value="KAK1944631.1"/>
    <property type="molecule type" value="Genomic_DNA"/>
</dbReference>
<keyword evidence="2 5" id="KW-0812">Transmembrane</keyword>